<evidence type="ECO:0000256" key="1">
    <source>
        <dbReference type="SAM" id="MobiDB-lite"/>
    </source>
</evidence>
<accession>A0A2P5IB90</accession>
<evidence type="ECO:0000313" key="3">
    <source>
        <dbReference type="Proteomes" id="UP000094444"/>
    </source>
</evidence>
<sequence>MTFGRGPSQSSSSGPLLPRHPHWAPMWIFTENVAFVFLSEKILLAYRTILPVVNAGGRGRDEGAEALSTVSGRPGPATWGQPRRVNSRRATDAPTRPWRVEIDPSDLAELCQPVVRVWIATTILAKCLPIHTRDITRARLRAGSSMWSTPGRKDSGYLPTLVLIQRAQAWLLFHSLGSCDLRPDSIAFLFNEYP</sequence>
<dbReference type="EMBL" id="MAVT02000090">
    <property type="protein sequence ID" value="POS79773.1"/>
    <property type="molecule type" value="Genomic_DNA"/>
</dbReference>
<protein>
    <submittedName>
        <fullName evidence="2">Uncharacterized protein</fullName>
    </submittedName>
</protein>
<comment type="caution">
    <text evidence="2">The sequence shown here is derived from an EMBL/GenBank/DDBJ whole genome shotgun (WGS) entry which is preliminary data.</text>
</comment>
<dbReference type="AlphaFoldDB" id="A0A2P5IB90"/>
<gene>
    <name evidence="2" type="ORF">DHEL01_v201835</name>
</gene>
<evidence type="ECO:0000313" key="2">
    <source>
        <dbReference type="EMBL" id="POS79773.1"/>
    </source>
</evidence>
<name>A0A2P5IB90_DIAHE</name>
<dbReference type="InParanoid" id="A0A2P5IB90"/>
<organism evidence="2 3">
    <name type="scientific">Diaporthe helianthi</name>
    <dbReference type="NCBI Taxonomy" id="158607"/>
    <lineage>
        <taxon>Eukaryota</taxon>
        <taxon>Fungi</taxon>
        <taxon>Dikarya</taxon>
        <taxon>Ascomycota</taxon>
        <taxon>Pezizomycotina</taxon>
        <taxon>Sordariomycetes</taxon>
        <taxon>Sordariomycetidae</taxon>
        <taxon>Diaporthales</taxon>
        <taxon>Diaporthaceae</taxon>
        <taxon>Diaporthe</taxon>
    </lineage>
</organism>
<reference evidence="2" key="1">
    <citation type="submission" date="2017-09" db="EMBL/GenBank/DDBJ databases">
        <title>Polyketide synthases of a Diaporthe helianthi virulent isolate.</title>
        <authorList>
            <person name="Baroncelli R."/>
        </authorList>
    </citation>
    <scope>NUCLEOTIDE SEQUENCE [LARGE SCALE GENOMIC DNA]</scope>
    <source>
        <strain evidence="2">7/96</strain>
    </source>
</reference>
<proteinExistence type="predicted"/>
<keyword evidence="3" id="KW-1185">Reference proteome</keyword>
<dbReference type="Proteomes" id="UP000094444">
    <property type="component" value="Unassembled WGS sequence"/>
</dbReference>
<feature type="region of interest" description="Disordered" evidence="1">
    <location>
        <begin position="64"/>
        <end position="92"/>
    </location>
</feature>